<dbReference type="VEuPathDB" id="FungiDB:SPRG_13583"/>
<dbReference type="GO" id="GO:0007018">
    <property type="term" value="P:microtubule-based movement"/>
    <property type="evidence" value="ECO:0007669"/>
    <property type="project" value="TreeGrafter"/>
</dbReference>
<dbReference type="GO" id="GO:0045505">
    <property type="term" value="F:dynein intermediate chain binding"/>
    <property type="evidence" value="ECO:0007669"/>
    <property type="project" value="TreeGrafter"/>
</dbReference>
<accession>A0A067BS16</accession>
<dbReference type="STRING" id="695850.A0A067BS16"/>
<dbReference type="Pfam" id="PF03645">
    <property type="entry name" value="Tctex-1"/>
    <property type="match status" value="1"/>
</dbReference>
<dbReference type="KEGG" id="spar:SPRG_13583"/>
<dbReference type="GO" id="GO:0005737">
    <property type="term" value="C:cytoplasm"/>
    <property type="evidence" value="ECO:0007669"/>
    <property type="project" value="TreeGrafter"/>
</dbReference>
<gene>
    <name evidence="1" type="ORF">SPRG_13583</name>
</gene>
<dbReference type="InterPro" id="IPR005334">
    <property type="entry name" value="Tctex-1-like"/>
</dbReference>
<evidence type="ECO:0000313" key="1">
    <source>
        <dbReference type="EMBL" id="KDO21284.1"/>
    </source>
</evidence>
<dbReference type="GeneID" id="24135453"/>
<organism evidence="1 2">
    <name type="scientific">Saprolegnia parasitica (strain CBS 223.65)</name>
    <dbReference type="NCBI Taxonomy" id="695850"/>
    <lineage>
        <taxon>Eukaryota</taxon>
        <taxon>Sar</taxon>
        <taxon>Stramenopiles</taxon>
        <taxon>Oomycota</taxon>
        <taxon>Saprolegniomycetes</taxon>
        <taxon>Saprolegniales</taxon>
        <taxon>Saprolegniaceae</taxon>
        <taxon>Saprolegnia</taxon>
    </lineage>
</organism>
<sequence length="116" mass="12800">MEIEPVYYFKTIQADAKRVVFETLEHALRDHVYHPVDAQKWTQSLPAACLQRLQTLADGAAGFKFVVHLALLQKKNGGVHTSSACAWNADTDGQVVVRYETPTLVAIATVYALSLA</sequence>
<proteinExistence type="predicted"/>
<dbReference type="OMA" id="LCIGPPS"/>
<dbReference type="PANTHER" id="PTHR21255">
    <property type="entry name" value="T-COMPLEX-ASSOCIATED-TESTIS-EXPRESSED 1/ DYNEIN LIGHT CHAIN"/>
    <property type="match status" value="1"/>
</dbReference>
<dbReference type="EMBL" id="KK583291">
    <property type="protein sequence ID" value="KDO21284.1"/>
    <property type="molecule type" value="Genomic_DNA"/>
</dbReference>
<dbReference type="Proteomes" id="UP000030745">
    <property type="component" value="Unassembled WGS sequence"/>
</dbReference>
<dbReference type="GO" id="GO:0005868">
    <property type="term" value="C:cytoplasmic dynein complex"/>
    <property type="evidence" value="ECO:0007669"/>
    <property type="project" value="TreeGrafter"/>
</dbReference>
<evidence type="ECO:0008006" key="3">
    <source>
        <dbReference type="Google" id="ProtNLM"/>
    </source>
</evidence>
<dbReference type="CDD" id="cd21455">
    <property type="entry name" value="DLC-like_DYNLT1_DYNLT3"/>
    <property type="match status" value="1"/>
</dbReference>
<evidence type="ECO:0000313" key="2">
    <source>
        <dbReference type="Proteomes" id="UP000030745"/>
    </source>
</evidence>
<keyword evidence="2" id="KW-1185">Reference proteome</keyword>
<dbReference type="InterPro" id="IPR038586">
    <property type="entry name" value="Tctex-1-like_sf"/>
</dbReference>
<dbReference type="OrthoDB" id="10059120at2759"/>
<protein>
    <recommendedName>
        <fullName evidence="3">Topoisomerase I damage affected protein 2</fullName>
    </recommendedName>
</protein>
<dbReference type="Gene3D" id="3.30.1140.40">
    <property type="entry name" value="Tctex-1"/>
    <property type="match status" value="1"/>
</dbReference>
<reference evidence="1 2" key="1">
    <citation type="journal article" date="2013" name="PLoS Genet.">
        <title>Distinctive expansion of potential virulence genes in the genome of the oomycete fish pathogen Saprolegnia parasitica.</title>
        <authorList>
            <person name="Jiang R.H."/>
            <person name="de Bruijn I."/>
            <person name="Haas B.J."/>
            <person name="Belmonte R."/>
            <person name="Lobach L."/>
            <person name="Christie J."/>
            <person name="van den Ackerveken G."/>
            <person name="Bottin A."/>
            <person name="Bulone V."/>
            <person name="Diaz-Moreno S.M."/>
            <person name="Dumas B."/>
            <person name="Fan L."/>
            <person name="Gaulin E."/>
            <person name="Govers F."/>
            <person name="Grenville-Briggs L.J."/>
            <person name="Horner N.R."/>
            <person name="Levin J.Z."/>
            <person name="Mammella M."/>
            <person name="Meijer H.J."/>
            <person name="Morris P."/>
            <person name="Nusbaum C."/>
            <person name="Oome S."/>
            <person name="Phillips A.J."/>
            <person name="van Rooyen D."/>
            <person name="Rzeszutek E."/>
            <person name="Saraiva M."/>
            <person name="Secombes C.J."/>
            <person name="Seidl M.F."/>
            <person name="Snel B."/>
            <person name="Stassen J.H."/>
            <person name="Sykes S."/>
            <person name="Tripathy S."/>
            <person name="van den Berg H."/>
            <person name="Vega-Arreguin J.C."/>
            <person name="Wawra S."/>
            <person name="Young S.K."/>
            <person name="Zeng Q."/>
            <person name="Dieguez-Uribeondo J."/>
            <person name="Russ C."/>
            <person name="Tyler B.M."/>
            <person name="van West P."/>
        </authorList>
    </citation>
    <scope>NUCLEOTIDE SEQUENCE [LARGE SCALE GENOMIC DNA]</scope>
    <source>
        <strain evidence="1 2">CBS 223.65</strain>
    </source>
</reference>
<dbReference type="RefSeq" id="XP_012208027.1">
    <property type="nucleotide sequence ID" value="XM_012352637.1"/>
</dbReference>
<dbReference type="AlphaFoldDB" id="A0A067BS16"/>
<name>A0A067BS16_SAPPC</name>